<proteinExistence type="predicted"/>
<evidence type="ECO:0000313" key="2">
    <source>
        <dbReference type="Proteomes" id="UP001054821"/>
    </source>
</evidence>
<comment type="caution">
    <text evidence="1">The sequence shown here is derived from an EMBL/GenBank/DDBJ whole genome shotgun (WGS) entry which is preliminary data.</text>
</comment>
<name>A0AAD4W5G4_PRUDU</name>
<dbReference type="Proteomes" id="UP001054821">
    <property type="component" value="Chromosome 4"/>
</dbReference>
<gene>
    <name evidence="1" type="ORF">L3X38_025986</name>
</gene>
<protein>
    <submittedName>
        <fullName evidence="1">Uncharacterized protein</fullName>
    </submittedName>
</protein>
<evidence type="ECO:0000313" key="1">
    <source>
        <dbReference type="EMBL" id="KAI5335852.1"/>
    </source>
</evidence>
<keyword evidence="2" id="KW-1185">Reference proteome</keyword>
<dbReference type="EMBL" id="JAJFAZ020000004">
    <property type="protein sequence ID" value="KAI5335852.1"/>
    <property type="molecule type" value="Genomic_DNA"/>
</dbReference>
<accession>A0AAD4W5G4</accession>
<dbReference type="AlphaFoldDB" id="A0AAD4W5G4"/>
<organism evidence="1 2">
    <name type="scientific">Prunus dulcis</name>
    <name type="common">Almond</name>
    <name type="synonym">Amygdalus dulcis</name>
    <dbReference type="NCBI Taxonomy" id="3755"/>
    <lineage>
        <taxon>Eukaryota</taxon>
        <taxon>Viridiplantae</taxon>
        <taxon>Streptophyta</taxon>
        <taxon>Embryophyta</taxon>
        <taxon>Tracheophyta</taxon>
        <taxon>Spermatophyta</taxon>
        <taxon>Magnoliopsida</taxon>
        <taxon>eudicotyledons</taxon>
        <taxon>Gunneridae</taxon>
        <taxon>Pentapetalae</taxon>
        <taxon>rosids</taxon>
        <taxon>fabids</taxon>
        <taxon>Rosales</taxon>
        <taxon>Rosaceae</taxon>
        <taxon>Amygdaloideae</taxon>
        <taxon>Amygdaleae</taxon>
        <taxon>Prunus</taxon>
    </lineage>
</organism>
<sequence>MCKFLDLSIGYPDWWDHSKAPCKNRGKSLNTSSDSALVSPAVPTAPAPASAFIATTGTQIYVLHSSSKKHTWVTDTGATDHMTFDPGQLTSHAPSSQSVVSNANGTLLQTFSTARRLVVVLGGANSTISTWHLTVKLASVKLTKLGVRVLRRKIQKYGYGITVLDILHLDIYISYFLPYFPI</sequence>
<reference evidence="1 2" key="1">
    <citation type="journal article" date="2022" name="G3 (Bethesda)">
        <title>Whole-genome sequence and methylome profiling of the almond [Prunus dulcis (Mill.) D.A. Webb] cultivar 'Nonpareil'.</title>
        <authorList>
            <person name="D'Amico-Willman K.M."/>
            <person name="Ouma W.Z."/>
            <person name="Meulia T."/>
            <person name="Sideli G.M."/>
            <person name="Gradziel T.M."/>
            <person name="Fresnedo-Ramirez J."/>
        </authorList>
    </citation>
    <scope>NUCLEOTIDE SEQUENCE [LARGE SCALE GENOMIC DNA]</scope>
    <source>
        <strain evidence="1">Clone GOH B32 T37-40</strain>
    </source>
</reference>